<keyword evidence="2" id="KW-1185">Reference proteome</keyword>
<name>H6NDU5_9BACL</name>
<reference evidence="1 2" key="1">
    <citation type="journal article" date="2012" name="J. Bacteriol.">
        <title>Complete Genome Sequence of Paenibacillus mucilaginosus 3016, a Bacterium Functional as Microbial Fertilizer.</title>
        <authorList>
            <person name="Ma M."/>
            <person name="Wang Z."/>
            <person name="Li L."/>
            <person name="Jiang X."/>
            <person name="Guan D."/>
            <person name="Cao F."/>
            <person name="Chen H."/>
            <person name="Wang X."/>
            <person name="Shen D."/>
            <person name="Du B."/>
            <person name="Li J."/>
        </authorList>
    </citation>
    <scope>NUCLEOTIDE SEQUENCE [LARGE SCALE GENOMIC DNA]</scope>
    <source>
        <strain evidence="1 2">3016</strain>
    </source>
</reference>
<dbReference type="EMBL" id="CP003235">
    <property type="protein sequence ID" value="AFC32144.1"/>
    <property type="molecule type" value="Genomic_DNA"/>
</dbReference>
<proteinExistence type="predicted"/>
<protein>
    <submittedName>
        <fullName evidence="1">Uncharacterized protein</fullName>
    </submittedName>
</protein>
<accession>H6NDU5</accession>
<dbReference type="KEGG" id="pmq:PM3016_5444"/>
<organism evidence="1 2">
    <name type="scientific">Paenibacillus mucilaginosus 3016</name>
    <dbReference type="NCBI Taxonomy" id="1116391"/>
    <lineage>
        <taxon>Bacteria</taxon>
        <taxon>Bacillati</taxon>
        <taxon>Bacillota</taxon>
        <taxon>Bacilli</taxon>
        <taxon>Bacillales</taxon>
        <taxon>Paenibacillaceae</taxon>
        <taxon>Paenibacillus</taxon>
    </lineage>
</organism>
<evidence type="ECO:0000313" key="2">
    <source>
        <dbReference type="Proteomes" id="UP000007523"/>
    </source>
</evidence>
<dbReference type="Pfam" id="PF22758">
    <property type="entry name" value="Phage_cement"/>
    <property type="match status" value="1"/>
</dbReference>
<dbReference type="RefSeq" id="WP_014371580.1">
    <property type="nucleotide sequence ID" value="NC_016935.1"/>
</dbReference>
<dbReference type="HOGENOM" id="CLU_117586_0_0_9"/>
<dbReference type="Proteomes" id="UP000007523">
    <property type="component" value="Chromosome"/>
</dbReference>
<evidence type="ECO:0000313" key="1">
    <source>
        <dbReference type="EMBL" id="AFC32144.1"/>
    </source>
</evidence>
<dbReference type="AlphaFoldDB" id="H6NDU5"/>
<gene>
    <name evidence="1" type="ORF">PM3016_5444</name>
</gene>
<sequence length="160" mass="16996">MPITSGYDQYMQEPTGKGRVALYPEHRADTVGAAGVVPWGKAVSYTATNQNRGEVYTGARKVAGVAIANHYAENRVTNINNEIVGQYETNDAASILRKGVIWVQVLEDVVKGDLAVADNATGDFRPSTTATTGKSGVLGEFKTSALANGLAQLELNLPNQ</sequence>
<dbReference type="STRING" id="1116391.PM3016_5444"/>
<dbReference type="InterPro" id="IPR054438">
    <property type="entry name" value="Struct_cement_gp24/gp6"/>
</dbReference>